<dbReference type="Proteomes" id="UP000268014">
    <property type="component" value="Unassembled WGS sequence"/>
</dbReference>
<feature type="domain" description="Cadherin" evidence="11">
    <location>
        <begin position="545"/>
        <end position="622"/>
    </location>
</feature>
<dbReference type="InterPro" id="IPR050174">
    <property type="entry name" value="Protocadherin/Cadherin-CA"/>
</dbReference>
<dbReference type="InterPro" id="IPR020894">
    <property type="entry name" value="Cadherin_CS"/>
</dbReference>
<evidence type="ECO:0000256" key="6">
    <source>
        <dbReference type="ARBA" id="ARBA00022989"/>
    </source>
</evidence>
<dbReference type="InterPro" id="IPR002126">
    <property type="entry name" value="Cadherin-like_dom"/>
</dbReference>
<evidence type="ECO:0000256" key="9">
    <source>
        <dbReference type="PROSITE-ProRule" id="PRU00043"/>
    </source>
</evidence>
<feature type="domain" description="Cadherin" evidence="11">
    <location>
        <begin position="2181"/>
        <end position="2320"/>
    </location>
</feature>
<proteinExistence type="predicted"/>
<keyword evidence="13" id="KW-1185">Reference proteome</keyword>
<dbReference type="SMART" id="SM00112">
    <property type="entry name" value="CA"/>
    <property type="match status" value="18"/>
</dbReference>
<dbReference type="OrthoDB" id="6252479at2759"/>
<comment type="subcellular location">
    <subcellularLocation>
        <location evidence="1">Membrane</location>
        <topology evidence="1">Single-pass membrane protein</topology>
    </subcellularLocation>
</comment>
<evidence type="ECO:0000313" key="14">
    <source>
        <dbReference type="WBParaSite" id="HPLM_0000529201-mRNA-1"/>
    </source>
</evidence>
<dbReference type="WBParaSite" id="HPLM_0000529201-mRNA-1">
    <property type="protein sequence ID" value="HPLM_0000529201-mRNA-1"/>
    <property type="gene ID" value="HPLM_0000529201"/>
</dbReference>
<feature type="domain" description="Cadherin" evidence="11">
    <location>
        <begin position="1869"/>
        <end position="1970"/>
    </location>
</feature>
<feature type="domain" description="Cadherin" evidence="11">
    <location>
        <begin position="1972"/>
        <end position="2077"/>
    </location>
</feature>
<dbReference type="CDD" id="cd11304">
    <property type="entry name" value="Cadherin_repeat"/>
    <property type="match status" value="20"/>
</dbReference>
<evidence type="ECO:0000256" key="4">
    <source>
        <dbReference type="ARBA" id="ARBA00022737"/>
    </source>
</evidence>
<feature type="domain" description="Cadherin" evidence="11">
    <location>
        <begin position="989"/>
        <end position="1091"/>
    </location>
</feature>
<feature type="domain" description="Cadherin" evidence="11">
    <location>
        <begin position="435"/>
        <end position="530"/>
    </location>
</feature>
<dbReference type="FunFam" id="2.60.40.60:FF:000020">
    <property type="entry name" value="Dachsous cadherin-related 1b"/>
    <property type="match status" value="3"/>
</dbReference>
<keyword evidence="8" id="KW-0325">Glycoprotein</keyword>
<sequence>MFLFSSIIYWLVTNVFGDFRETTEFFAISEEAAVGSLVGQLHLTSDFNYRVSGVNHYFDFDPVTGWISLRQTLDREELHNDTLELLLVSTPPSLIHVFITVLDVNDNTPRFPVPFQNISVIESSAVGTRIPLLPAVDTDAGDNGAIVEYGIEDNTTQFELVYENPGLLYLEVKQPLDRESNQMVVLNVSAKDGGIPSRIGYATLYVDIVDVNDNAPTFEARELETKWTGSAMTPILILNATDADRGKNGEITYSIPGPESEHFFIDGNRVFARKDSPACCPSPPCSVCFVSLRAADHGTPPLESTALLRILLSNENLHDPQITIRLHPSTVDFALIETGATAGKAVAVLTVTDEDGPLTESSSVWIESGNEDGVFVLSVQKQFSILKLLVNAPNITKSQYNLVFVASDGQLPQRLTNATLKVYNEAKLTTSPVVVEQELSVSISEDSPVGTFVAQVHTNSSGCKFVLNDDVPFAVDWKSGIITTTSTLDVNIKDNYALEVMVQPPPPSIHSVMATVTVMITDVNDHAPSLIDLPDRLLIPEDTTDRGDNALLLYRLLNGIATEYLSMDSASGKCTLKKAVDFETIQGFDLEIEVCDHGRPELCSSTNLPVFIQDINDNAPEFPCTVIHSVLPLNSSPGTVVATVFAKDRDSGSAGQVHYALLDAITGFSIDSSSGIIQTTGTLQAEQYSIRIGASDGHGVMSTSNVTVTLFTTKEKPLKWTSGPNTIELEESTSLGDTLAVYHTSSPSSLALMSDLLSINSIGSLSLAQHLPIIGNHFYEVLIAQSDQVSITKCIELHVIRDSPKPSFPKKSVSLKLKRNIPLGEQLMKVDAGGRFNFSTDCRWLHIDSDGVVSVRQLIDKSINSVKCEIDAKDWKGRSDQMEIWMTMENEERPFRLNATYNVHVKRSARVGTILTRLGNDSAYVYKNVLKTSVDVFPDGSVYLKGAISDGGPDLISLPVTATHRFLNNTYSTMVHVFLDEVNIHKPRCSLRKSFEIEENLSVGSAVGYLEAEDDDVGLGGVIGYRLLDNQNLIRIGTVSGKITTATIFDAESLEKVDFKYEVYDHGSPSKAVICNGTIMIVDVNDNAPVFDRGVYRAAINVNSLSENRTIVVVKAKDKDRTAEITYKLLNYLHLFEIDKNAGIISRKGLLRPDSRFNISIAAIDEVGKLATTVLIVTTSSNDSIPPVFEKSEPFRFLRTTLPVSIIGRVRAVSGQYVINYRITDERFDVDSWGNVILTGDSMTSGDHEFIVTASTAFHNSTAVQKVKVEIADAANGGGRTFRVKENSAPETITSLDEDSDILLTVPPTSAFKISGQKLVLVKPLDYEISSTYQLLVGNKRNSQLITIEVIDIADNDLECDETTFIVDTLPFSTPLHCKNPISRNTSRLTYRTMSSEVKVSEDGQLSTSILKEMVTSVAVDVLDNENSTTRRSKTFTIRLIRGTMTDESISFPSKEISLLVASSQPIQTTLGRITAESALPLKYYVVGSSYIQIDEDSGVVSTRRKNLIDVTETIVAVSPTGITTTQVRIEVIEDSLALSKDLFLFVPSSLSAGQTIGRLDVGRNDVSLELSDPYIYNRGLELILKKDLDFGPATYSIIGDIGLSVDGKNGIIKTTTVFDHEEKQLYSFKLKSTFQSGEFIEQESVLVIDDENDNSPKFNSDLYSVEIVEDVKVGTEIARLKWSDNDFNNAFHLAIEEGNELRQFDVDSDGRVKVIGELDRERLPVHRLVIRLSDGIAPYPYHTTECVVTVTLRDVNDNPPVFESFPEFLVEENSHRMKVIGRVQAMDADEGLNAEIHYRIVPESLPRAEFIIDAVRGDLMVNKPLDSEQTRNYTFTVAAMDHGIPQLVSYQRVTVHVVDVNDHAPILSSSPTTIEIDEVTTRGSPILRLKVDDEDCIENAASVFAIEKGFGVFDVSPISGVLYVSSPLDFESQSLYNVSVSARNIAGGPKTYSSVIVHVRDNNDERPRFIGGSPVQFSIYENLPGPFPAVIGTTISEDLDDGTNGLVAYSIFKGNASLFSINSASGELLLLNSLDREDCMEHFITVQAIDSGTTRLSSTVEIKITVLDDNDNAPEFDQPYYVIHVRENIKHGQMVLKVTAVDKDEGQNAAVRYSLLEQSPFLIDRITGEIRVNSAVDREEINEYRLTIRATDSGRFRRLTSTARLTVFIDDENDNHPIIRNKLLDVFVPKDFRNGDVVHVVDATDPDEDSTLFFNISGTDARFFRIDAKGEIIAKTVLEMKAYYSVTVGVFDKDGLNTSASFTFYLDDRNNFSSRELDYEKRSSHRLWIAAIDSDSPPKQSITSIDIVVEDVNDNTPIFDQVIYSVDVMENSDPTQQLCVSATDRDQGDNANISYFIVRAELFPGNTLGSFTIDHRTGCICTTQMLDRESITYFRLVILAEDQGNPPLSTEAIVKVNVLDEDDNAPKFSHLFHAEIPEDLKVGSPVLMISALDPDGFVNHTFSIDNEATTPFFIHPHTGQIYLQRPLDREQTSMYRLRIRVSDGTWAVQTYAAINVLDVNDNAPVFMKQKYVFIVNDSQVNQTFGKVVARDADEGRNGIVHYRLQRDVRYISIDPITAEMKLLAVPEKEVTRVSS</sequence>
<gene>
    <name evidence="12" type="ORF">HPLM_LOCUS5284</name>
</gene>
<evidence type="ECO:0000313" key="12">
    <source>
        <dbReference type="EMBL" id="VDO25504.1"/>
    </source>
</evidence>
<dbReference type="EMBL" id="UZAF01016315">
    <property type="protein sequence ID" value="VDO25504.1"/>
    <property type="molecule type" value="Genomic_DNA"/>
</dbReference>
<dbReference type="FunFam" id="2.60.40.60:FF:000092">
    <property type="entry name" value="Protocadherin 8"/>
    <property type="match status" value="1"/>
</dbReference>
<feature type="domain" description="Cadherin" evidence="11">
    <location>
        <begin position="634"/>
        <end position="726"/>
    </location>
</feature>
<keyword evidence="3" id="KW-0812">Transmembrane</keyword>
<feature type="chain" id="PRO_5043135439" evidence="10">
    <location>
        <begin position="18"/>
        <end position="2596"/>
    </location>
</feature>
<name>A0A158QKV2_HAEPC</name>
<keyword evidence="4" id="KW-0677">Repeat</keyword>
<feature type="domain" description="Cadherin" evidence="11">
    <location>
        <begin position="112"/>
        <end position="218"/>
    </location>
</feature>
<keyword evidence="5 9" id="KW-0106">Calcium</keyword>
<feature type="domain" description="Cadherin" evidence="11">
    <location>
        <begin position="214"/>
        <end position="322"/>
    </location>
</feature>
<accession>A0A158QKV2</accession>
<dbReference type="STRING" id="6290.A0A158QKV2"/>
<dbReference type="OMA" id="RDGHINM"/>
<dbReference type="PANTHER" id="PTHR24028">
    <property type="entry name" value="CADHERIN-87A"/>
    <property type="match status" value="1"/>
</dbReference>
<dbReference type="PROSITE" id="PS00232">
    <property type="entry name" value="CADHERIN_1"/>
    <property type="match status" value="8"/>
</dbReference>
<dbReference type="GO" id="GO:0005509">
    <property type="term" value="F:calcium ion binding"/>
    <property type="evidence" value="ECO:0007669"/>
    <property type="project" value="UniProtKB-UniRule"/>
</dbReference>
<evidence type="ECO:0000313" key="13">
    <source>
        <dbReference type="Proteomes" id="UP000268014"/>
    </source>
</evidence>
<keyword evidence="10" id="KW-0732">Signal</keyword>
<evidence type="ECO:0000259" key="11">
    <source>
        <dbReference type="PROSITE" id="PS50268"/>
    </source>
</evidence>
<reference evidence="12 13" key="2">
    <citation type="submission" date="2018-11" db="EMBL/GenBank/DDBJ databases">
        <authorList>
            <consortium name="Pathogen Informatics"/>
        </authorList>
    </citation>
    <scope>NUCLEOTIDE SEQUENCE [LARGE SCALE GENOMIC DNA]</scope>
    <source>
        <strain evidence="12 13">MHpl1</strain>
    </source>
</reference>
<evidence type="ECO:0000256" key="8">
    <source>
        <dbReference type="ARBA" id="ARBA00023180"/>
    </source>
</evidence>
<organism evidence="14">
    <name type="scientific">Haemonchus placei</name>
    <name type="common">Barber's pole worm</name>
    <dbReference type="NCBI Taxonomy" id="6290"/>
    <lineage>
        <taxon>Eukaryota</taxon>
        <taxon>Metazoa</taxon>
        <taxon>Ecdysozoa</taxon>
        <taxon>Nematoda</taxon>
        <taxon>Chromadorea</taxon>
        <taxon>Rhabditida</taxon>
        <taxon>Rhabditina</taxon>
        <taxon>Rhabditomorpha</taxon>
        <taxon>Strongyloidea</taxon>
        <taxon>Trichostrongylidae</taxon>
        <taxon>Haemonchus</taxon>
    </lineage>
</organism>
<dbReference type="Pfam" id="PF00028">
    <property type="entry name" value="Cadherin"/>
    <property type="match status" value="10"/>
</dbReference>
<feature type="domain" description="Cadherin" evidence="11">
    <location>
        <begin position="20"/>
        <end position="111"/>
    </location>
</feature>
<dbReference type="PRINTS" id="PR00205">
    <property type="entry name" value="CADHERIN"/>
</dbReference>
<protein>
    <submittedName>
        <fullName evidence="14">Cadherin domain protein</fullName>
    </submittedName>
</protein>
<evidence type="ECO:0000256" key="3">
    <source>
        <dbReference type="ARBA" id="ARBA00022692"/>
    </source>
</evidence>
<feature type="domain" description="Cadherin" evidence="11">
    <location>
        <begin position="1588"/>
        <end position="1659"/>
    </location>
</feature>
<feature type="domain" description="Cadherin" evidence="11">
    <location>
        <begin position="2321"/>
        <end position="2429"/>
    </location>
</feature>
<evidence type="ECO:0000256" key="2">
    <source>
        <dbReference type="ARBA" id="ARBA00022536"/>
    </source>
</evidence>
<feature type="domain" description="Cadherin" evidence="11">
    <location>
        <begin position="1763"/>
        <end position="1868"/>
    </location>
</feature>
<dbReference type="PROSITE" id="PS50268">
    <property type="entry name" value="CADHERIN_2"/>
    <property type="match status" value="17"/>
</dbReference>
<dbReference type="GO" id="GO:0007411">
    <property type="term" value="P:axon guidance"/>
    <property type="evidence" value="ECO:0007669"/>
    <property type="project" value="UniProtKB-ARBA"/>
</dbReference>
<dbReference type="Pfam" id="PF25374">
    <property type="entry name" value="Cadherin_FAT4_N"/>
    <property type="match status" value="1"/>
</dbReference>
<dbReference type="SUPFAM" id="SSF49313">
    <property type="entry name" value="Cadherin-like"/>
    <property type="match status" value="19"/>
</dbReference>
<dbReference type="InterPro" id="IPR015919">
    <property type="entry name" value="Cadherin-like_sf"/>
</dbReference>
<dbReference type="GO" id="GO:0007156">
    <property type="term" value="P:homophilic cell adhesion via plasma membrane adhesion molecules"/>
    <property type="evidence" value="ECO:0007669"/>
    <property type="project" value="InterPro"/>
</dbReference>
<feature type="domain" description="Cadherin" evidence="11">
    <location>
        <begin position="1660"/>
        <end position="1763"/>
    </location>
</feature>
<dbReference type="Gene3D" id="2.60.40.60">
    <property type="entry name" value="Cadherins"/>
    <property type="match status" value="20"/>
</dbReference>
<feature type="domain" description="Cadherin" evidence="11">
    <location>
        <begin position="1092"/>
        <end position="1189"/>
    </location>
</feature>
<keyword evidence="2" id="KW-0245">EGF-like domain</keyword>
<keyword evidence="6" id="KW-1133">Transmembrane helix</keyword>
<feature type="signal peptide" evidence="10">
    <location>
        <begin position="1"/>
        <end position="17"/>
    </location>
</feature>
<evidence type="ECO:0000256" key="10">
    <source>
        <dbReference type="SAM" id="SignalP"/>
    </source>
</evidence>
<dbReference type="PANTHER" id="PTHR24028:SF328">
    <property type="entry name" value="CADHERIN-3"/>
    <property type="match status" value="1"/>
</dbReference>
<evidence type="ECO:0000256" key="5">
    <source>
        <dbReference type="ARBA" id="ARBA00022837"/>
    </source>
</evidence>
<evidence type="ECO:0000256" key="7">
    <source>
        <dbReference type="ARBA" id="ARBA00023136"/>
    </source>
</evidence>
<reference evidence="14" key="1">
    <citation type="submission" date="2016-04" db="UniProtKB">
        <authorList>
            <consortium name="WormBaseParasite"/>
        </authorList>
    </citation>
    <scope>IDENTIFICATION</scope>
</reference>
<keyword evidence="7" id="KW-0472">Membrane</keyword>
<feature type="domain" description="Cadherin" evidence="11">
    <location>
        <begin position="2078"/>
        <end position="2180"/>
    </location>
</feature>
<evidence type="ECO:0000256" key="1">
    <source>
        <dbReference type="ARBA" id="ARBA00004167"/>
    </source>
</evidence>
<feature type="domain" description="Cadherin" evidence="11">
    <location>
        <begin position="2429"/>
        <end position="2527"/>
    </location>
</feature>
<dbReference type="GO" id="GO:0005886">
    <property type="term" value="C:plasma membrane"/>
    <property type="evidence" value="ECO:0007669"/>
    <property type="project" value="InterPro"/>
</dbReference>